<keyword evidence="5" id="KW-1185">Reference proteome</keyword>
<evidence type="ECO:0000256" key="2">
    <source>
        <dbReference type="ARBA" id="ARBA00023140"/>
    </source>
</evidence>
<dbReference type="OrthoDB" id="9797151at2"/>
<dbReference type="InterPro" id="IPR001753">
    <property type="entry name" value="Enoyl-CoA_hydra/iso"/>
</dbReference>
<dbReference type="InterPro" id="IPR029045">
    <property type="entry name" value="ClpP/crotonase-like_dom_sf"/>
</dbReference>
<reference evidence="4 5" key="1">
    <citation type="submission" date="2018-01" db="EMBL/GenBank/DDBJ databases">
        <title>Whole genome sequencing of Histamine producing bacteria.</title>
        <authorList>
            <person name="Butler K."/>
        </authorList>
    </citation>
    <scope>NUCLEOTIDE SEQUENCE [LARGE SCALE GENOMIC DNA]</scope>
    <source>
        <strain evidence="4 5">JCM 12947</strain>
    </source>
</reference>
<comment type="caution">
    <text evidence="4">The sequence shown here is derived from an EMBL/GenBank/DDBJ whole genome shotgun (WGS) entry which is preliminary data.</text>
</comment>
<dbReference type="PANTHER" id="PTHR43684:SF1">
    <property type="entry name" value="ENOYL-COA DELTA ISOMERASE 2"/>
    <property type="match status" value="1"/>
</dbReference>
<sequence length="281" mass="31041">MNNLTISSVAASHLLTNIKDNVLTITMNRPKKLNGWTMEMMDALAEVFLVADTNNTVKAIILSGTGKYYSAGVNLGGSLKVMPPKKLHNLIVKNNLRLFDIFLNCNKPLLIAVNGPAIGASVTSATLANSIIASDNATFSTPFSALGITPEGCSSFHFPRLLGEKNAQRMLGSEGWKPNAKEALDVGLVQKVVPQHQLMEEAERIAQDWVANDEQRKFLAGSSLEELKVTNSRESEQLADSFLGADFLKEQSRFFWRKKKYAPSALFFTLWSLRPLWARLL</sequence>
<dbReference type="Proteomes" id="UP000240987">
    <property type="component" value="Unassembled WGS sequence"/>
</dbReference>
<dbReference type="RefSeq" id="WP_107241506.1">
    <property type="nucleotide sequence ID" value="NZ_PYMJ01000003.1"/>
</dbReference>
<dbReference type="CDD" id="cd06558">
    <property type="entry name" value="crotonase-like"/>
    <property type="match status" value="1"/>
</dbReference>
<accession>A0A2T3JN85</accession>
<keyword evidence="3 4" id="KW-0413">Isomerase</keyword>
<organism evidence="4 5">
    <name type="scientific">Photobacterium frigidiphilum</name>
    <dbReference type="NCBI Taxonomy" id="264736"/>
    <lineage>
        <taxon>Bacteria</taxon>
        <taxon>Pseudomonadati</taxon>
        <taxon>Pseudomonadota</taxon>
        <taxon>Gammaproteobacteria</taxon>
        <taxon>Vibrionales</taxon>
        <taxon>Vibrionaceae</taxon>
        <taxon>Photobacterium</taxon>
    </lineage>
</organism>
<gene>
    <name evidence="4" type="ORF">C9J12_03880</name>
</gene>
<evidence type="ECO:0000256" key="1">
    <source>
        <dbReference type="ARBA" id="ARBA00004275"/>
    </source>
</evidence>
<dbReference type="InterPro" id="IPR051053">
    <property type="entry name" value="ECH/Chromodomain_protein"/>
</dbReference>
<dbReference type="Pfam" id="PF00378">
    <property type="entry name" value="ECH_1"/>
    <property type="match status" value="1"/>
</dbReference>
<keyword evidence="2" id="KW-0576">Peroxisome</keyword>
<dbReference type="Gene3D" id="3.90.226.10">
    <property type="entry name" value="2-enoyl-CoA Hydratase, Chain A, domain 1"/>
    <property type="match status" value="1"/>
</dbReference>
<dbReference type="GO" id="GO:0004165">
    <property type="term" value="F:delta(3)-delta(2)-enoyl-CoA isomerase activity"/>
    <property type="evidence" value="ECO:0007669"/>
    <property type="project" value="UniProtKB-ARBA"/>
</dbReference>
<dbReference type="AlphaFoldDB" id="A0A2T3JN85"/>
<evidence type="ECO:0000313" key="4">
    <source>
        <dbReference type="EMBL" id="PSU50471.1"/>
    </source>
</evidence>
<comment type="subcellular location">
    <subcellularLocation>
        <location evidence="1">Peroxisome</location>
    </subcellularLocation>
</comment>
<dbReference type="EMBL" id="PYMJ01000003">
    <property type="protein sequence ID" value="PSU50471.1"/>
    <property type="molecule type" value="Genomic_DNA"/>
</dbReference>
<proteinExistence type="predicted"/>
<dbReference type="SUPFAM" id="SSF52096">
    <property type="entry name" value="ClpP/crotonase"/>
    <property type="match status" value="1"/>
</dbReference>
<dbReference type="PANTHER" id="PTHR43684">
    <property type="match status" value="1"/>
</dbReference>
<name>A0A2T3JN85_9GAMM</name>
<evidence type="ECO:0000256" key="3">
    <source>
        <dbReference type="ARBA" id="ARBA00023235"/>
    </source>
</evidence>
<protein>
    <submittedName>
        <fullName evidence="4">Enoyl-CoA hydratase/isomerase family protein</fullName>
    </submittedName>
</protein>
<evidence type="ECO:0000313" key="5">
    <source>
        <dbReference type="Proteomes" id="UP000240987"/>
    </source>
</evidence>